<gene>
    <name evidence="2" type="ORF">SLS58_008521</name>
</gene>
<proteinExistence type="predicted"/>
<feature type="region of interest" description="Disordered" evidence="1">
    <location>
        <begin position="28"/>
        <end position="59"/>
    </location>
</feature>
<feature type="compositionally biased region" description="Basic and acidic residues" evidence="1">
    <location>
        <begin position="31"/>
        <end position="46"/>
    </location>
</feature>
<evidence type="ECO:0000256" key="1">
    <source>
        <dbReference type="SAM" id="MobiDB-lite"/>
    </source>
</evidence>
<evidence type="ECO:0000313" key="3">
    <source>
        <dbReference type="Proteomes" id="UP001521184"/>
    </source>
</evidence>
<accession>A0ABR3THA1</accession>
<dbReference type="Proteomes" id="UP001521184">
    <property type="component" value="Unassembled WGS sequence"/>
</dbReference>
<organism evidence="2 3">
    <name type="scientific">Diplodia intermedia</name>
    <dbReference type="NCBI Taxonomy" id="856260"/>
    <lineage>
        <taxon>Eukaryota</taxon>
        <taxon>Fungi</taxon>
        <taxon>Dikarya</taxon>
        <taxon>Ascomycota</taxon>
        <taxon>Pezizomycotina</taxon>
        <taxon>Dothideomycetes</taxon>
        <taxon>Dothideomycetes incertae sedis</taxon>
        <taxon>Botryosphaeriales</taxon>
        <taxon>Botryosphaeriaceae</taxon>
        <taxon>Diplodia</taxon>
    </lineage>
</organism>
<sequence length="89" mass="9698">MNEDLYVQCINCGVTACTNCVWENDGVENVPDDHDSCGHKEPELHEGPYGTGHSTGNLSIEDDQHQLFSEELGAVSQAENDGMSTMNVQ</sequence>
<evidence type="ECO:0008006" key="4">
    <source>
        <dbReference type="Google" id="ProtNLM"/>
    </source>
</evidence>
<keyword evidence="3" id="KW-1185">Reference proteome</keyword>
<evidence type="ECO:0000313" key="2">
    <source>
        <dbReference type="EMBL" id="KAL1638816.1"/>
    </source>
</evidence>
<name>A0ABR3THA1_9PEZI</name>
<comment type="caution">
    <text evidence="2">The sequence shown here is derived from an EMBL/GenBank/DDBJ whole genome shotgun (WGS) entry which is preliminary data.</text>
</comment>
<protein>
    <recommendedName>
        <fullName evidence="4">B box-type domain-containing protein</fullName>
    </recommendedName>
</protein>
<dbReference type="EMBL" id="JAKEKT020000073">
    <property type="protein sequence ID" value="KAL1638816.1"/>
    <property type="molecule type" value="Genomic_DNA"/>
</dbReference>
<reference evidence="2 3" key="1">
    <citation type="journal article" date="2023" name="Plant Dis.">
        <title>First Report of Diplodia intermedia Causing Canker and Dieback Diseases on Apple Trees in Canada.</title>
        <authorList>
            <person name="Ellouze W."/>
            <person name="Ilyukhin E."/>
            <person name="Sulman M."/>
            <person name="Ali S."/>
        </authorList>
    </citation>
    <scope>NUCLEOTIDE SEQUENCE [LARGE SCALE GENOMIC DNA]</scope>
    <source>
        <strain evidence="2 3">M45-28</strain>
    </source>
</reference>